<keyword evidence="1" id="KW-0472">Membrane</keyword>
<organism evidence="2 3">
    <name type="scientific">Desulfoscipio geothermicus DSM 3669</name>
    <dbReference type="NCBI Taxonomy" id="1121426"/>
    <lineage>
        <taxon>Bacteria</taxon>
        <taxon>Bacillati</taxon>
        <taxon>Bacillota</taxon>
        <taxon>Clostridia</taxon>
        <taxon>Eubacteriales</taxon>
        <taxon>Desulfallaceae</taxon>
        <taxon>Desulfoscipio</taxon>
    </lineage>
</organism>
<dbReference type="Proteomes" id="UP000199584">
    <property type="component" value="Unassembled WGS sequence"/>
</dbReference>
<evidence type="ECO:0000313" key="3">
    <source>
        <dbReference type="Proteomes" id="UP000199584"/>
    </source>
</evidence>
<evidence type="ECO:0000256" key="1">
    <source>
        <dbReference type="SAM" id="Phobius"/>
    </source>
</evidence>
<keyword evidence="3" id="KW-1185">Reference proteome</keyword>
<evidence type="ECO:0000313" key="2">
    <source>
        <dbReference type="EMBL" id="SFR01059.1"/>
    </source>
</evidence>
<evidence type="ECO:0008006" key="4">
    <source>
        <dbReference type="Google" id="ProtNLM"/>
    </source>
</evidence>
<keyword evidence="1" id="KW-0812">Transmembrane</keyword>
<accession>A0A1I6D6H1</accession>
<proteinExistence type="predicted"/>
<dbReference type="InterPro" id="IPR047961">
    <property type="entry name" value="Transp_suffix-like"/>
</dbReference>
<reference evidence="3" key="1">
    <citation type="submission" date="2016-10" db="EMBL/GenBank/DDBJ databases">
        <authorList>
            <person name="Varghese N."/>
            <person name="Submissions S."/>
        </authorList>
    </citation>
    <scope>NUCLEOTIDE SEQUENCE [LARGE SCALE GENOMIC DNA]</scope>
    <source>
        <strain evidence="3">DSM 3669</strain>
    </source>
</reference>
<dbReference type="RefSeq" id="WP_245779659.1">
    <property type="nucleotide sequence ID" value="NZ_FOYM01000006.1"/>
</dbReference>
<dbReference type="EMBL" id="FOYM01000006">
    <property type="protein sequence ID" value="SFR01059.1"/>
    <property type="molecule type" value="Genomic_DNA"/>
</dbReference>
<feature type="transmembrane region" description="Helical" evidence="1">
    <location>
        <begin position="21"/>
        <end position="45"/>
    </location>
</feature>
<name>A0A1I6D6H1_9FIRM</name>
<protein>
    <recommendedName>
        <fullName evidence="4">Transporter suffix domain-containing protein</fullName>
    </recommendedName>
</protein>
<sequence length="92" mass="10331">MDQKQEEVRTTVDSRNNKFRKLGAGFIVLSFILYGLILVVPFTPFSTGVKVGISTALAVTGEVSFWVGGLILGKEVVVRLKKYINPVRWFKR</sequence>
<keyword evidence="1" id="KW-1133">Transmembrane helix</keyword>
<gene>
    <name evidence="2" type="ORF">SAMN05660706_10654</name>
</gene>
<dbReference type="AlphaFoldDB" id="A0A1I6D6H1"/>
<feature type="transmembrane region" description="Helical" evidence="1">
    <location>
        <begin position="51"/>
        <end position="72"/>
    </location>
</feature>
<dbReference type="NCBIfam" id="NF033684">
    <property type="entry name" value="suffix_2_RND"/>
    <property type="match status" value="1"/>
</dbReference>